<gene>
    <name evidence="1" type="ORF">Ahy_A02g005047</name>
</gene>
<dbReference type="EMBL" id="SDMP01000002">
    <property type="protein sequence ID" value="RYR70734.1"/>
    <property type="molecule type" value="Genomic_DNA"/>
</dbReference>
<keyword evidence="2" id="KW-1185">Reference proteome</keyword>
<name>A0A445E5I1_ARAHY</name>
<evidence type="ECO:0008006" key="3">
    <source>
        <dbReference type="Google" id="ProtNLM"/>
    </source>
</evidence>
<reference evidence="1 2" key="1">
    <citation type="submission" date="2019-01" db="EMBL/GenBank/DDBJ databases">
        <title>Sequencing of cultivated peanut Arachis hypogaea provides insights into genome evolution and oil improvement.</title>
        <authorList>
            <person name="Chen X."/>
        </authorList>
    </citation>
    <scope>NUCLEOTIDE SEQUENCE [LARGE SCALE GENOMIC DNA]</scope>
    <source>
        <strain evidence="2">cv. Fuhuasheng</strain>
        <tissue evidence="1">Leaves</tissue>
    </source>
</reference>
<protein>
    <recommendedName>
        <fullName evidence="3">Disease resistance protein</fullName>
    </recommendedName>
</protein>
<organism evidence="1 2">
    <name type="scientific">Arachis hypogaea</name>
    <name type="common">Peanut</name>
    <dbReference type="NCBI Taxonomy" id="3818"/>
    <lineage>
        <taxon>Eukaryota</taxon>
        <taxon>Viridiplantae</taxon>
        <taxon>Streptophyta</taxon>
        <taxon>Embryophyta</taxon>
        <taxon>Tracheophyta</taxon>
        <taxon>Spermatophyta</taxon>
        <taxon>Magnoliopsida</taxon>
        <taxon>eudicotyledons</taxon>
        <taxon>Gunneridae</taxon>
        <taxon>Pentapetalae</taxon>
        <taxon>rosids</taxon>
        <taxon>fabids</taxon>
        <taxon>Fabales</taxon>
        <taxon>Fabaceae</taxon>
        <taxon>Papilionoideae</taxon>
        <taxon>50 kb inversion clade</taxon>
        <taxon>dalbergioids sensu lato</taxon>
        <taxon>Dalbergieae</taxon>
        <taxon>Pterocarpus clade</taxon>
        <taxon>Arachis</taxon>
    </lineage>
</organism>
<evidence type="ECO:0000313" key="2">
    <source>
        <dbReference type="Proteomes" id="UP000289738"/>
    </source>
</evidence>
<proteinExistence type="predicted"/>
<sequence length="133" mass="15704">MEENRIPNKSDEVQSLHQCKGRIHGRHHPLVSCDSLTSFMFPAFPNLRLLTIKRCENLRSLEMMSELQFLWQLSIKSRLKLDNIRLPASLSELRIGECPLFGECRRRKDRHIWPTISRISTIYVDRFHDDSKS</sequence>
<accession>A0A445E5I1</accession>
<evidence type="ECO:0000313" key="1">
    <source>
        <dbReference type="EMBL" id="RYR70734.1"/>
    </source>
</evidence>
<dbReference type="AlphaFoldDB" id="A0A445E5I1"/>
<comment type="caution">
    <text evidence="1">The sequence shown here is derived from an EMBL/GenBank/DDBJ whole genome shotgun (WGS) entry which is preliminary data.</text>
</comment>
<dbReference type="Proteomes" id="UP000289738">
    <property type="component" value="Chromosome A02"/>
</dbReference>